<dbReference type="EMBL" id="JAIWIU010000173">
    <property type="protein sequence ID" value="MCA2018458.1"/>
    <property type="molecule type" value="Genomic_DNA"/>
</dbReference>
<protein>
    <submittedName>
        <fullName evidence="1">Uncharacterized protein</fullName>
    </submittedName>
</protein>
<reference evidence="2" key="1">
    <citation type="submission" date="2023-07" db="EMBL/GenBank/DDBJ databases">
        <title>Molecular identification of indigenous halophilic bacteria isolated from red sea cost, biodegradation of synthetic dyes and assessment of degraded metabolite toxicity.</title>
        <authorList>
            <person name="Chaieb K."/>
            <person name="Altayb H.N."/>
        </authorList>
    </citation>
    <scope>NUCLEOTIDE SEQUENCE [LARGE SCALE GENOMIC DNA]</scope>
    <source>
        <strain evidence="2">K20</strain>
    </source>
</reference>
<gene>
    <name evidence="1" type="ORF">LDJ79_20245</name>
</gene>
<comment type="caution">
    <text evidence="1">The sequence shown here is derived from an EMBL/GenBank/DDBJ whole genome shotgun (WGS) entry which is preliminary data.</text>
</comment>
<keyword evidence="2" id="KW-1185">Reference proteome</keyword>
<evidence type="ECO:0000313" key="1">
    <source>
        <dbReference type="EMBL" id="MCA2018458.1"/>
    </source>
</evidence>
<sequence length="96" mass="11177">MNFPSILIRTDIVRYLSILIRTGIVRYLSVTDFLTRTGTIKYVSVTGFLKRTDTTGTRLSYKDRHDKKDDKIKISYGYIKKKPAVKLAFNFYASWS</sequence>
<evidence type="ECO:0000313" key="2">
    <source>
        <dbReference type="Proteomes" id="UP001199044"/>
    </source>
</evidence>
<proteinExistence type="predicted"/>
<accession>A0ABS7YS12</accession>
<dbReference type="RefSeq" id="WP_225251862.1">
    <property type="nucleotide sequence ID" value="NZ_JAIWIU010000173.1"/>
</dbReference>
<dbReference type="Proteomes" id="UP001199044">
    <property type="component" value="Unassembled WGS sequence"/>
</dbReference>
<name>A0ABS7YS12_9VIBR</name>
<organism evidence="1 2">
    <name type="scientific">Vibrio tritonius</name>
    <dbReference type="NCBI Taxonomy" id="1435069"/>
    <lineage>
        <taxon>Bacteria</taxon>
        <taxon>Pseudomonadati</taxon>
        <taxon>Pseudomonadota</taxon>
        <taxon>Gammaproteobacteria</taxon>
        <taxon>Vibrionales</taxon>
        <taxon>Vibrionaceae</taxon>
        <taxon>Vibrio</taxon>
    </lineage>
</organism>